<keyword evidence="11" id="KW-1185">Reference proteome</keyword>
<evidence type="ECO:0000256" key="6">
    <source>
        <dbReference type="ARBA" id="ARBA00023136"/>
    </source>
</evidence>
<evidence type="ECO:0000313" key="10">
    <source>
        <dbReference type="EMBL" id="QOW19697.1"/>
    </source>
</evidence>
<comment type="subcellular location">
    <subcellularLocation>
        <location evidence="1">Membrane</location>
    </subcellularLocation>
</comment>
<comment type="similarity">
    <text evidence="2">Belongs to the peptidase S49 family.</text>
</comment>
<evidence type="ECO:0000256" key="8">
    <source>
        <dbReference type="SAM" id="Phobius"/>
    </source>
</evidence>
<evidence type="ECO:0000259" key="9">
    <source>
        <dbReference type="Pfam" id="PF01343"/>
    </source>
</evidence>
<accession>A0A7S6ZSB6</accession>
<evidence type="ECO:0000256" key="2">
    <source>
        <dbReference type="ARBA" id="ARBA00008683"/>
    </source>
</evidence>
<dbReference type="CDD" id="cd07018">
    <property type="entry name" value="S49_SppA_67K_type"/>
    <property type="match status" value="1"/>
</dbReference>
<proteinExistence type="inferred from homology"/>
<keyword evidence="4" id="KW-0378">Hydrolase</keyword>
<dbReference type="GO" id="GO:0016020">
    <property type="term" value="C:membrane"/>
    <property type="evidence" value="ECO:0007669"/>
    <property type="project" value="UniProtKB-SubCell"/>
</dbReference>
<dbReference type="Gene3D" id="6.20.330.10">
    <property type="match status" value="1"/>
</dbReference>
<feature type="active site" description="Nucleophile" evidence="7">
    <location>
        <position position="413"/>
    </location>
</feature>
<sequence length="628" mass="67745">MNQVQRRGPIARFFIGLWDAMNFTRRLIFNLVFFTLLFIILAAIGSGDRSEPLLERTTLVIAPEGRLVEQFSADQATRALMKAMGAKGGEIQLRDVVRTLDKAGEDKRIERVVLQLDRLSGGGMASRREIAAAVARVRAGGKQVVAFSEGMDQSNYLIAAEADEIYLDPMGGLLLEGLGRYRQYYREGLQDKLGVDVHLFKVGEFKSAAEPYVLDAASPESKEADLYWMNDLWQRFLADLGRARKQDPAVIAADINLLPEGIAAVNGDLAEYALQHKLVDGLKTREQVQDELVERGVADADAEGGFRRVSMDGYLSHLDAARKLSPDRRPKVAVVVAAGSITGGDQPPGTIGGDSTSALLRQARDDDEVKSVVLRVNSPGGEVFASEQIRREVVALQAAGKPVVVSMGDLAASGGYWISMNADRIYADASTISGSIGIFGMIPTIPRALDKIGIHTDGVGTTPLAGAFDISRPLDPEVGKVIQSVIDKGYRDFIGKVADARGKPVDGVDEIARGRVWSGAQAKDRGLVDELGDLKSAIVDAAKRVELDEGDYAVTYVEKTGTPFEQWFGGFAETRLAGLLLRDSDLARGLVARALPATRADLKLLEDAITPTAGVPVKALAYCFCALD</sequence>
<evidence type="ECO:0000256" key="3">
    <source>
        <dbReference type="ARBA" id="ARBA00022670"/>
    </source>
</evidence>
<keyword evidence="8" id="KW-1133">Transmembrane helix</keyword>
<keyword evidence="5" id="KW-0720">Serine protease</keyword>
<dbReference type="InterPro" id="IPR004635">
    <property type="entry name" value="Pept_S49_SppA"/>
</dbReference>
<dbReference type="InterPro" id="IPR047272">
    <property type="entry name" value="S49_SppA_C"/>
</dbReference>
<keyword evidence="3" id="KW-0645">Protease</keyword>
<dbReference type="NCBIfam" id="TIGR00706">
    <property type="entry name" value="SppA_dom"/>
    <property type="match status" value="1"/>
</dbReference>
<evidence type="ECO:0000256" key="7">
    <source>
        <dbReference type="PIRSR" id="PIRSR001217-1"/>
    </source>
</evidence>
<name>A0A7S6ZSB6_9GAMM</name>
<dbReference type="PIRSF" id="PIRSF001217">
    <property type="entry name" value="Protease_4_SppA"/>
    <property type="match status" value="1"/>
</dbReference>
<dbReference type="InterPro" id="IPR029045">
    <property type="entry name" value="ClpP/crotonase-like_dom_sf"/>
</dbReference>
<feature type="domain" description="Peptidase S49" evidence="9">
    <location>
        <begin position="396"/>
        <end position="547"/>
    </location>
</feature>
<dbReference type="CDD" id="cd07023">
    <property type="entry name" value="S49_Sppa_N_C"/>
    <property type="match status" value="1"/>
</dbReference>
<evidence type="ECO:0000256" key="4">
    <source>
        <dbReference type="ARBA" id="ARBA00022801"/>
    </source>
</evidence>
<evidence type="ECO:0000256" key="1">
    <source>
        <dbReference type="ARBA" id="ARBA00004370"/>
    </source>
</evidence>
<dbReference type="KEGG" id="lcic:INQ41_01015"/>
<dbReference type="RefSeq" id="WP_193985458.1">
    <property type="nucleotide sequence ID" value="NZ_CP063656.1"/>
</dbReference>
<organism evidence="10 11">
    <name type="scientific">Novilysobacter ciconiae</name>
    <dbReference type="NCBI Taxonomy" id="2781022"/>
    <lineage>
        <taxon>Bacteria</taxon>
        <taxon>Pseudomonadati</taxon>
        <taxon>Pseudomonadota</taxon>
        <taxon>Gammaproteobacteria</taxon>
        <taxon>Lysobacterales</taxon>
        <taxon>Lysobacteraceae</taxon>
        <taxon>Novilysobacter</taxon>
    </lineage>
</organism>
<dbReference type="SUPFAM" id="SSF52096">
    <property type="entry name" value="ClpP/crotonase"/>
    <property type="match status" value="2"/>
</dbReference>
<dbReference type="Proteomes" id="UP000594059">
    <property type="component" value="Chromosome"/>
</dbReference>
<dbReference type="NCBIfam" id="TIGR00705">
    <property type="entry name" value="SppA_67K"/>
    <property type="match status" value="1"/>
</dbReference>
<dbReference type="InterPro" id="IPR047217">
    <property type="entry name" value="S49_SppA_67K_type_N"/>
</dbReference>
<feature type="domain" description="Peptidase S49" evidence="9">
    <location>
        <begin position="139"/>
        <end position="293"/>
    </location>
</feature>
<keyword evidence="8" id="KW-0812">Transmembrane</keyword>
<dbReference type="Pfam" id="PF01343">
    <property type="entry name" value="Peptidase_S49"/>
    <property type="match status" value="2"/>
</dbReference>
<dbReference type="InterPro" id="IPR002142">
    <property type="entry name" value="Peptidase_S49"/>
</dbReference>
<evidence type="ECO:0000313" key="11">
    <source>
        <dbReference type="Proteomes" id="UP000594059"/>
    </source>
</evidence>
<protein>
    <submittedName>
        <fullName evidence="10">Signal peptide peptidase SppA</fullName>
    </submittedName>
</protein>
<dbReference type="AlphaFoldDB" id="A0A7S6ZSB6"/>
<reference evidence="10 11" key="1">
    <citation type="submission" date="2020-10" db="EMBL/GenBank/DDBJ databases">
        <title>complete genome sequencing of Lysobacter sp. H21R20.</title>
        <authorList>
            <person name="Bae J.-W."/>
            <person name="Lee S.-Y."/>
        </authorList>
    </citation>
    <scope>NUCLEOTIDE SEQUENCE [LARGE SCALE GENOMIC DNA]</scope>
    <source>
        <strain evidence="10 11">H21R20</strain>
    </source>
</reference>
<feature type="active site" description="Proton donor/acceptor" evidence="7">
    <location>
        <position position="206"/>
    </location>
</feature>
<dbReference type="InterPro" id="IPR004634">
    <property type="entry name" value="Pept_S49_pIV"/>
</dbReference>
<gene>
    <name evidence="10" type="primary">sppA</name>
    <name evidence="10" type="ORF">INQ41_01015</name>
</gene>
<dbReference type="PANTHER" id="PTHR33209:SF1">
    <property type="entry name" value="PEPTIDASE S49 DOMAIN-CONTAINING PROTEIN"/>
    <property type="match status" value="1"/>
</dbReference>
<dbReference type="Gene3D" id="3.90.226.10">
    <property type="entry name" value="2-enoyl-CoA Hydratase, Chain A, domain 1"/>
    <property type="match status" value="3"/>
</dbReference>
<dbReference type="PANTHER" id="PTHR33209">
    <property type="entry name" value="PROTEASE 4"/>
    <property type="match status" value="1"/>
</dbReference>
<dbReference type="GO" id="GO:0006465">
    <property type="term" value="P:signal peptide processing"/>
    <property type="evidence" value="ECO:0007669"/>
    <property type="project" value="InterPro"/>
</dbReference>
<keyword evidence="6 8" id="KW-0472">Membrane</keyword>
<dbReference type="GO" id="GO:0008236">
    <property type="term" value="F:serine-type peptidase activity"/>
    <property type="evidence" value="ECO:0007669"/>
    <property type="project" value="UniProtKB-KW"/>
</dbReference>
<feature type="transmembrane region" description="Helical" evidence="8">
    <location>
        <begin position="27"/>
        <end position="47"/>
    </location>
</feature>
<evidence type="ECO:0000256" key="5">
    <source>
        <dbReference type="ARBA" id="ARBA00022825"/>
    </source>
</evidence>
<dbReference type="EMBL" id="CP063656">
    <property type="protein sequence ID" value="QOW19697.1"/>
    <property type="molecule type" value="Genomic_DNA"/>
</dbReference>